<proteinExistence type="predicted"/>
<evidence type="ECO:0000313" key="1">
    <source>
        <dbReference type="EMBL" id="CAF0912181.1"/>
    </source>
</evidence>
<evidence type="ECO:0000313" key="2">
    <source>
        <dbReference type="Proteomes" id="UP000663879"/>
    </source>
</evidence>
<keyword evidence="2" id="KW-1185">Reference proteome</keyword>
<protein>
    <submittedName>
        <fullName evidence="1">Uncharacterized protein</fullName>
    </submittedName>
</protein>
<dbReference type="Proteomes" id="UP000663879">
    <property type="component" value="Unassembled WGS sequence"/>
</dbReference>
<reference evidence="1" key="1">
    <citation type="submission" date="2021-02" db="EMBL/GenBank/DDBJ databases">
        <authorList>
            <person name="Nowell W R."/>
        </authorList>
    </citation>
    <scope>NUCLEOTIDE SEQUENCE</scope>
    <source>
        <strain evidence="1">Ploen Becks lab</strain>
    </source>
</reference>
<dbReference type="SUPFAM" id="SSF56219">
    <property type="entry name" value="DNase I-like"/>
    <property type="match status" value="1"/>
</dbReference>
<accession>A0A814AG93</accession>
<dbReference type="Gene3D" id="3.60.10.10">
    <property type="entry name" value="Endonuclease/exonuclease/phosphatase"/>
    <property type="match status" value="1"/>
</dbReference>
<comment type="caution">
    <text evidence="1">The sequence shown here is derived from an EMBL/GenBank/DDBJ whole genome shotgun (WGS) entry which is preliminary data.</text>
</comment>
<dbReference type="AlphaFoldDB" id="A0A814AG93"/>
<dbReference type="InterPro" id="IPR036691">
    <property type="entry name" value="Endo/exonu/phosph_ase_sf"/>
</dbReference>
<dbReference type="EMBL" id="CAJNOC010002097">
    <property type="protein sequence ID" value="CAF0912181.1"/>
    <property type="molecule type" value="Genomic_DNA"/>
</dbReference>
<organism evidence="1 2">
    <name type="scientific">Brachionus calyciflorus</name>
    <dbReference type="NCBI Taxonomy" id="104777"/>
    <lineage>
        <taxon>Eukaryota</taxon>
        <taxon>Metazoa</taxon>
        <taxon>Spiralia</taxon>
        <taxon>Gnathifera</taxon>
        <taxon>Rotifera</taxon>
        <taxon>Eurotatoria</taxon>
        <taxon>Monogononta</taxon>
        <taxon>Pseudotrocha</taxon>
        <taxon>Ploima</taxon>
        <taxon>Brachionidae</taxon>
        <taxon>Brachionus</taxon>
    </lineage>
</organism>
<dbReference type="OrthoDB" id="10014409at2759"/>
<name>A0A814AG93_9BILA</name>
<gene>
    <name evidence="1" type="ORF">OXX778_LOCUS11962</name>
</gene>
<sequence length="302" mass="35756">MTAFSLFSWELTLESVDSCFYYFNNNNDLIDCFLLFDQRIDYTYKKKDYKSRIDHIFIRSQEIKNIKYYEVIDEPNSLSDRNAVTCFIDLVEDTRDYNEEEESQIDFHYFDLKDQDFVEIYQNFLNKNLDLLIPKVNIDFYNNLSECTSLIDEIYENIPRILLKSAREAEKICKKLKKRRRVFKTNYNNNLEINSLSEEINQLYAAFKVNDFLVNCTSHNIGACVNGLNLSIIAYCDDIIILSLSYGKVMVILDESFKFANQWKMEFNPKKSVCLTMSSSKIISQEKFVINWVQLVYVDGFE</sequence>